<dbReference type="EMBL" id="MJEQ01016385">
    <property type="protein sequence ID" value="OIT18831.1"/>
    <property type="molecule type" value="Genomic_DNA"/>
</dbReference>
<feature type="region of interest" description="Disordered" evidence="1">
    <location>
        <begin position="60"/>
        <end position="87"/>
    </location>
</feature>
<feature type="region of interest" description="Disordered" evidence="1">
    <location>
        <begin position="141"/>
        <end position="161"/>
    </location>
</feature>
<proteinExistence type="predicted"/>
<organism evidence="2 4">
    <name type="scientific">Nicotiana attenuata</name>
    <name type="common">Coyote tobacco</name>
    <dbReference type="NCBI Taxonomy" id="49451"/>
    <lineage>
        <taxon>Eukaryota</taxon>
        <taxon>Viridiplantae</taxon>
        <taxon>Streptophyta</taxon>
        <taxon>Embryophyta</taxon>
        <taxon>Tracheophyta</taxon>
        <taxon>Spermatophyta</taxon>
        <taxon>Magnoliopsida</taxon>
        <taxon>eudicotyledons</taxon>
        <taxon>Gunneridae</taxon>
        <taxon>Pentapetalae</taxon>
        <taxon>asterids</taxon>
        <taxon>lamiids</taxon>
        <taxon>Solanales</taxon>
        <taxon>Solanaceae</taxon>
        <taxon>Nicotianoideae</taxon>
        <taxon>Nicotianeae</taxon>
        <taxon>Nicotiana</taxon>
    </lineage>
</organism>
<sequence length="161" mass="17260">STGEKPPDQCQNVRNTNAHLLQQTSFQNSIQVVTDFQKGAAITVHKNRLGTSEISQVFSGSNFDNPNCRDYSPPQSAPPLQKSDNSTVGIAGKDQLKFSGVTEIAGVGVLASQIENPCYQNAPLNEESKFAAPISHGYQPIPSIFQSSSPAQLSSQGVRKN</sequence>
<keyword evidence="4" id="KW-1185">Reference proteome</keyword>
<feature type="compositionally biased region" description="Polar residues" evidence="1">
    <location>
        <begin position="151"/>
        <end position="161"/>
    </location>
</feature>
<feature type="compositionally biased region" description="Low complexity" evidence="1">
    <location>
        <begin position="141"/>
        <end position="150"/>
    </location>
</feature>
<evidence type="ECO:0000313" key="2">
    <source>
        <dbReference type="EMBL" id="OIT04527.1"/>
    </source>
</evidence>
<reference evidence="2 4" key="1">
    <citation type="submission" date="2016-11" db="EMBL/GenBank/DDBJ databases">
        <title>The genome of Nicotiana attenuata.</title>
        <authorList>
            <person name="Xu S."/>
            <person name="Brockmoeller T."/>
            <person name="Gaquerel E."/>
            <person name="Navarro A."/>
            <person name="Kuhl H."/>
            <person name="Gase K."/>
            <person name="Ling Z."/>
            <person name="Zhou W."/>
            <person name="Kreitzer C."/>
            <person name="Stanke M."/>
            <person name="Tang H."/>
            <person name="Lyons E."/>
            <person name="Pandey P."/>
            <person name="Pandey S.P."/>
            <person name="Timmermann B."/>
            <person name="Baldwin I.T."/>
        </authorList>
    </citation>
    <scope>NUCLEOTIDE SEQUENCE [LARGE SCALE GENOMIC DNA]</scope>
    <source>
        <strain evidence="4">cv. UT</strain>
        <strain evidence="2">UT</strain>
        <tissue evidence="2">Leaves</tissue>
    </source>
</reference>
<dbReference type="Gramene" id="OIT18831">
    <property type="protein sequence ID" value="OIT18831"/>
    <property type="gene ID" value="A4A49_58085"/>
</dbReference>
<feature type="non-terminal residue" evidence="2">
    <location>
        <position position="1"/>
    </location>
</feature>
<feature type="non-terminal residue" evidence="2">
    <location>
        <position position="161"/>
    </location>
</feature>
<name>A0A1J6J3S8_NICAT</name>
<evidence type="ECO:0000313" key="4">
    <source>
        <dbReference type="Proteomes" id="UP000187609"/>
    </source>
</evidence>
<dbReference type="Gramene" id="OIT04527">
    <property type="protein sequence ID" value="OIT04527"/>
    <property type="gene ID" value="A4A49_65225"/>
</dbReference>
<dbReference type="AlphaFoldDB" id="A0A1J6J3S8"/>
<dbReference type="EMBL" id="MJEQ01037185">
    <property type="protein sequence ID" value="OIT04527.1"/>
    <property type="molecule type" value="Genomic_DNA"/>
</dbReference>
<dbReference type="Proteomes" id="UP000187609">
    <property type="component" value="Unassembled WGS sequence"/>
</dbReference>
<gene>
    <name evidence="3" type="ORF">A4A49_58085</name>
    <name evidence="2" type="ORF">A4A49_65225</name>
</gene>
<evidence type="ECO:0000313" key="3">
    <source>
        <dbReference type="EMBL" id="OIT18831.1"/>
    </source>
</evidence>
<accession>A0A1J6J3S8</accession>
<comment type="caution">
    <text evidence="2">The sequence shown here is derived from an EMBL/GenBank/DDBJ whole genome shotgun (WGS) entry which is preliminary data.</text>
</comment>
<protein>
    <submittedName>
        <fullName evidence="2">Uncharacterized protein</fullName>
    </submittedName>
</protein>
<evidence type="ECO:0000256" key="1">
    <source>
        <dbReference type="SAM" id="MobiDB-lite"/>
    </source>
</evidence>